<protein>
    <submittedName>
        <fullName evidence="1">Uncharacterized protein</fullName>
    </submittedName>
</protein>
<name>A0ACB7ZDD5_9ERIC</name>
<evidence type="ECO:0000313" key="2">
    <source>
        <dbReference type="Proteomes" id="UP000828048"/>
    </source>
</evidence>
<proteinExistence type="predicted"/>
<organism evidence="1 2">
    <name type="scientific">Vaccinium darrowii</name>
    <dbReference type="NCBI Taxonomy" id="229202"/>
    <lineage>
        <taxon>Eukaryota</taxon>
        <taxon>Viridiplantae</taxon>
        <taxon>Streptophyta</taxon>
        <taxon>Embryophyta</taxon>
        <taxon>Tracheophyta</taxon>
        <taxon>Spermatophyta</taxon>
        <taxon>Magnoliopsida</taxon>
        <taxon>eudicotyledons</taxon>
        <taxon>Gunneridae</taxon>
        <taxon>Pentapetalae</taxon>
        <taxon>asterids</taxon>
        <taxon>Ericales</taxon>
        <taxon>Ericaceae</taxon>
        <taxon>Vaccinioideae</taxon>
        <taxon>Vaccinieae</taxon>
        <taxon>Vaccinium</taxon>
    </lineage>
</organism>
<gene>
    <name evidence="1" type="ORF">Vadar_024288</name>
</gene>
<dbReference type="Proteomes" id="UP000828048">
    <property type="component" value="Chromosome 12"/>
</dbReference>
<keyword evidence="2" id="KW-1185">Reference proteome</keyword>
<evidence type="ECO:0000313" key="1">
    <source>
        <dbReference type="EMBL" id="KAH7863979.1"/>
    </source>
</evidence>
<dbReference type="EMBL" id="CM037162">
    <property type="protein sequence ID" value="KAH7863979.1"/>
    <property type="molecule type" value="Genomic_DNA"/>
</dbReference>
<sequence length="93" mass="10622">MFTFSILKYSSLHFDNYKREGKELTGKYGTTIGAPNDFKLLSPFLEDCPFSFRLPESSDTRDDTNSRKQLKTAEKKTIGLDFGVLPFTSFFSC</sequence>
<comment type="caution">
    <text evidence="1">The sequence shown here is derived from an EMBL/GenBank/DDBJ whole genome shotgun (WGS) entry which is preliminary data.</text>
</comment>
<reference evidence="1 2" key="1">
    <citation type="journal article" date="2021" name="Hortic Res">
        <title>High-quality reference genome and annotation aids understanding of berry development for evergreen blueberry (Vaccinium darrowii).</title>
        <authorList>
            <person name="Yu J."/>
            <person name="Hulse-Kemp A.M."/>
            <person name="Babiker E."/>
            <person name="Staton M."/>
        </authorList>
    </citation>
    <scope>NUCLEOTIDE SEQUENCE [LARGE SCALE GENOMIC DNA]</scope>
    <source>
        <strain evidence="2">cv. NJ 8807/NJ 8810</strain>
        <tissue evidence="1">Young leaf</tissue>
    </source>
</reference>
<accession>A0ACB7ZDD5</accession>